<dbReference type="KEGG" id="tfr:BR63_10105"/>
<evidence type="ECO:0000313" key="10">
    <source>
        <dbReference type="EMBL" id="QNB48450.1"/>
    </source>
</evidence>
<dbReference type="EMBL" id="CP045798">
    <property type="protein sequence ID" value="QNB48326.1"/>
    <property type="molecule type" value="Genomic_DNA"/>
</dbReference>
<dbReference type="EMBL" id="CP045798">
    <property type="protein sequence ID" value="QNB48463.1"/>
    <property type="molecule type" value="Genomic_DNA"/>
</dbReference>
<dbReference type="KEGG" id="tfr:BR63_15270"/>
<evidence type="ECO:0000313" key="12">
    <source>
        <dbReference type="EMBL" id="QNB48463.1"/>
    </source>
</evidence>
<evidence type="ECO:0000313" key="15">
    <source>
        <dbReference type="Proteomes" id="UP000515847"/>
    </source>
</evidence>
<evidence type="ECO:0000313" key="8">
    <source>
        <dbReference type="EMBL" id="QNB48387.1"/>
    </source>
</evidence>
<accession>A0A7G6E828</accession>
<reference evidence="1" key="3">
    <citation type="submission" date="2019-10" db="EMBL/GenBank/DDBJ databases">
        <authorList>
            <person name="Murphy T.R."/>
        </authorList>
    </citation>
    <scope>NUCLEOTIDE SEQUENCE</scope>
    <source>
        <strain evidence="1">DRI-13</strain>
    </source>
</reference>
<dbReference type="EMBL" id="CP045798">
    <property type="protein sequence ID" value="QNB48450.1"/>
    <property type="molecule type" value="Genomic_DNA"/>
</dbReference>
<dbReference type="KEGG" id="tfr:BR63_16325"/>
<dbReference type="KEGG" id="tfr:BR63_00695"/>
<evidence type="ECO:0000313" key="3">
    <source>
        <dbReference type="EMBL" id="QNB48337.1"/>
    </source>
</evidence>
<dbReference type="Proteomes" id="UP000515847">
    <property type="component" value="Chromosome"/>
</dbReference>
<dbReference type="KEGG" id="tfr:BR63_07855"/>
<dbReference type="KEGG" id="tfr:BR63_06910"/>
<dbReference type="EMBL" id="CP045798">
    <property type="protein sequence ID" value="QNB48338.1"/>
    <property type="molecule type" value="Genomic_DNA"/>
</dbReference>
<evidence type="ECO:0000313" key="11">
    <source>
        <dbReference type="EMBL" id="QNB48462.1"/>
    </source>
</evidence>
<dbReference type="KEGG" id="tfr:BR63_15260"/>
<dbReference type="KEGG" id="tfr:BR63_08760"/>
<proteinExistence type="predicted"/>
<keyword evidence="15" id="KW-1185">Reference proteome</keyword>
<evidence type="ECO:0000313" key="9">
    <source>
        <dbReference type="EMBL" id="QNB48434.1"/>
    </source>
</evidence>
<dbReference type="OrthoDB" id="1808986at2"/>
<dbReference type="EMBL" id="CP045798">
    <property type="protein sequence ID" value="QNB48462.1"/>
    <property type="molecule type" value="Genomic_DNA"/>
</dbReference>
<dbReference type="EMBL" id="CP045798">
    <property type="protein sequence ID" value="QNB48356.1"/>
    <property type="molecule type" value="Genomic_DNA"/>
</dbReference>
<evidence type="ECO:0000313" key="5">
    <source>
        <dbReference type="EMBL" id="QNB48340.1"/>
    </source>
</evidence>
<name>A0A7G6E828_THEFR</name>
<dbReference type="EMBL" id="CP045798">
    <property type="protein sequence ID" value="QNB48232.1"/>
    <property type="molecule type" value="Genomic_DNA"/>
</dbReference>
<evidence type="ECO:0000313" key="14">
    <source>
        <dbReference type="EMBL" id="QNB48488.1"/>
    </source>
</evidence>
<reference evidence="1" key="1">
    <citation type="submission" date="2014-08" db="EMBL/GenBank/DDBJ databases">
        <authorList>
            <consortium name="DOE Joint Genome Institute"/>
            <person name="Grzymski J.J."/>
            <person name="Huntemann M."/>
            <person name="Han J."/>
            <person name="Chen A."/>
            <person name="Kyrpides N."/>
            <person name="Mavromatis K."/>
            <person name="Markowitz V."/>
            <person name="Palaniappan K."/>
            <person name="Ivanova N."/>
            <person name="Schaumberg A."/>
            <person name="Pati A."/>
            <person name="Liolios K."/>
            <person name="Nordberg H.P."/>
            <person name="Cantor M.N."/>
            <person name="Hua S.X."/>
            <person name="Woyke T."/>
        </authorList>
    </citation>
    <scope>NUCLEOTIDE SEQUENCE</scope>
    <source>
        <strain evidence="1">DRI-13</strain>
    </source>
</reference>
<dbReference type="EMBL" id="CP045798">
    <property type="protein sequence ID" value="QNB48488.1"/>
    <property type="molecule type" value="Genomic_DNA"/>
</dbReference>
<dbReference type="EMBL" id="CP045798">
    <property type="protein sequence ID" value="QNB48337.1"/>
    <property type="molecule type" value="Genomic_DNA"/>
</dbReference>
<dbReference type="EMBL" id="CP045798">
    <property type="protein sequence ID" value="QNB48340.1"/>
    <property type="molecule type" value="Genomic_DNA"/>
</dbReference>
<dbReference type="AlphaFoldDB" id="A0A7G6E828"/>
<evidence type="ECO:0000313" key="6">
    <source>
        <dbReference type="EMBL" id="QNB48341.1"/>
    </source>
</evidence>
<dbReference type="KEGG" id="tfr:BR63_13600"/>
<dbReference type="KEGG" id="tfr:BR63_14465"/>
<evidence type="ECO:0000313" key="2">
    <source>
        <dbReference type="EMBL" id="QNB48326.1"/>
    </source>
</evidence>
<dbReference type="KEGG" id="tfr:BR63_07845"/>
<evidence type="ECO:0000313" key="13">
    <source>
        <dbReference type="EMBL" id="QNB48482.1"/>
    </source>
</evidence>
<sequence length="60" mass="6876">MKFVCLQCNIEEDIPKEVVDYCDMMDDGDISVPPRFSCEVCGGEMRPKEYLGVHGIKYEL</sequence>
<dbReference type="KEGG" id="tfr:BR63_16850"/>
<gene>
    <name evidence="1" type="ORF">BR63_00695</name>
    <name evidence="2" type="ORF">BR63_06910</name>
    <name evidence="3" type="ORF">BR63_07705</name>
    <name evidence="4" type="ORF">BR63_07715</name>
    <name evidence="5" type="ORF">BR63_07845</name>
    <name evidence="6" type="ORF">BR63_07855</name>
    <name evidence="7" type="ORF">BR63_08760</name>
    <name evidence="8" type="ORF">BR63_10105</name>
    <name evidence="9" type="ORF">BR63_13600</name>
    <name evidence="10" type="ORF">BR63_14465</name>
    <name evidence="11" type="ORF">BR63_15260</name>
    <name evidence="12" type="ORF">BR63_15270</name>
    <name evidence="13" type="ORF">BR63_16325</name>
    <name evidence="14" type="ORF">BR63_16850</name>
</gene>
<reference evidence="1" key="4">
    <citation type="submission" date="2020-09" db="EMBL/GenBank/DDBJ databases">
        <title>Closed Genome of Thermoanaerosceptrum fracticalcis.</title>
        <authorList>
            <person name="Hamilton-Brehm S.D."/>
            <person name="Xiao R."/>
        </authorList>
    </citation>
    <scope>NUCLEOTIDE SEQUENCE</scope>
    <source>
        <strain evidence="1">DRI-13</strain>
    </source>
</reference>
<protein>
    <submittedName>
        <fullName evidence="1">Uncharacterized protein</fullName>
    </submittedName>
</protein>
<dbReference type="EMBL" id="CP045798">
    <property type="protein sequence ID" value="QNB48434.1"/>
    <property type="molecule type" value="Genomic_DNA"/>
</dbReference>
<dbReference type="EMBL" id="CP045798">
    <property type="protein sequence ID" value="QNB48482.1"/>
    <property type="molecule type" value="Genomic_DNA"/>
</dbReference>
<reference evidence="1 15" key="2">
    <citation type="journal article" date="2019" name="Front. Microbiol.">
        <title>Thermoanaerosceptrum fracticalcis gen. nov. sp. nov., a Novel Fumarate-Fermenting Microorganism From a Deep Fractured Carbonate Aquifer of the US Great Basin.</title>
        <authorList>
            <person name="Hamilton-Brehm S.D."/>
            <person name="Stewart L.E."/>
            <person name="Zavarin M."/>
            <person name="Caldwell M."/>
            <person name="Lawson P.A."/>
            <person name="Onstott T.C."/>
            <person name="Grzymski J."/>
            <person name="Neveux I."/>
            <person name="Lollar B.S."/>
            <person name="Russell C.E."/>
            <person name="Moser D.P."/>
        </authorList>
    </citation>
    <scope>NUCLEOTIDE SEQUENCE [LARGE SCALE GENOMIC DNA]</scope>
    <source>
        <strain evidence="1 15">DRI-13</strain>
    </source>
</reference>
<evidence type="ECO:0000313" key="4">
    <source>
        <dbReference type="EMBL" id="QNB48338.1"/>
    </source>
</evidence>
<dbReference type="EMBL" id="CP045798">
    <property type="protein sequence ID" value="QNB48341.1"/>
    <property type="molecule type" value="Genomic_DNA"/>
</dbReference>
<evidence type="ECO:0000313" key="7">
    <source>
        <dbReference type="EMBL" id="QNB48356.1"/>
    </source>
</evidence>
<dbReference type="KEGG" id="tfr:BR63_07715"/>
<dbReference type="EMBL" id="CP045798">
    <property type="protein sequence ID" value="QNB48387.1"/>
    <property type="molecule type" value="Genomic_DNA"/>
</dbReference>
<organism evidence="1 15">
    <name type="scientific">Thermanaerosceptrum fracticalcis</name>
    <dbReference type="NCBI Taxonomy" id="1712410"/>
    <lineage>
        <taxon>Bacteria</taxon>
        <taxon>Bacillati</taxon>
        <taxon>Bacillota</taxon>
        <taxon>Clostridia</taxon>
        <taxon>Eubacteriales</taxon>
        <taxon>Peptococcaceae</taxon>
        <taxon>Thermanaerosceptrum</taxon>
    </lineage>
</organism>
<dbReference type="KEGG" id="tfr:BR63_07705"/>
<evidence type="ECO:0000313" key="1">
    <source>
        <dbReference type="EMBL" id="QNB48232.1"/>
    </source>
</evidence>